<dbReference type="InterPro" id="IPR036388">
    <property type="entry name" value="WH-like_DNA-bd_sf"/>
</dbReference>
<dbReference type="SUPFAM" id="SSF46785">
    <property type="entry name" value="Winged helix' DNA-binding domain"/>
    <property type="match status" value="1"/>
</dbReference>
<dbReference type="Pfam" id="PF00392">
    <property type="entry name" value="GntR"/>
    <property type="match status" value="1"/>
</dbReference>
<dbReference type="SMART" id="SM00345">
    <property type="entry name" value="HTH_GNTR"/>
    <property type="match status" value="1"/>
</dbReference>
<evidence type="ECO:0000313" key="8">
    <source>
        <dbReference type="Proteomes" id="UP000199639"/>
    </source>
</evidence>
<dbReference type="GO" id="GO:0003700">
    <property type="term" value="F:DNA-binding transcription factor activity"/>
    <property type="evidence" value="ECO:0007669"/>
    <property type="project" value="InterPro"/>
</dbReference>
<keyword evidence="1" id="KW-0805">Transcription regulation</keyword>
<dbReference type="Pfam" id="PF07702">
    <property type="entry name" value="UTRA"/>
    <property type="match status" value="1"/>
</dbReference>
<dbReference type="InterPro" id="IPR050679">
    <property type="entry name" value="Bact_HTH_transcr_reg"/>
</dbReference>
<dbReference type="RefSeq" id="WP_092342273.1">
    <property type="nucleotide sequence ID" value="NZ_FNIB01000020.1"/>
</dbReference>
<feature type="compositionally biased region" description="Polar residues" evidence="4">
    <location>
        <begin position="281"/>
        <end position="304"/>
    </location>
</feature>
<dbReference type="PRINTS" id="PR00035">
    <property type="entry name" value="HTHGNTR"/>
</dbReference>
<name>A0A4R8VIM2_9MICO</name>
<dbReference type="GO" id="GO:0045892">
    <property type="term" value="P:negative regulation of DNA-templated transcription"/>
    <property type="evidence" value="ECO:0007669"/>
    <property type="project" value="TreeGrafter"/>
</dbReference>
<evidence type="ECO:0000313" key="7">
    <source>
        <dbReference type="EMBL" id="TFB82372.1"/>
    </source>
</evidence>
<gene>
    <name evidence="7" type="ORF">E3O21_00010</name>
    <name evidence="6" type="ORF">SAMN05216368_1202</name>
</gene>
<keyword evidence="2" id="KW-0238">DNA-binding</keyword>
<reference evidence="6 8" key="1">
    <citation type="submission" date="2016-10" db="EMBL/GenBank/DDBJ databases">
        <authorList>
            <person name="Varghese N."/>
            <person name="Submissions S."/>
        </authorList>
    </citation>
    <scope>NUCLEOTIDE SEQUENCE [LARGE SCALE GENOMIC DNA]</scope>
    <source>
        <strain evidence="6 8">CGMCC 1.11215</strain>
    </source>
</reference>
<keyword evidence="9" id="KW-1185">Reference proteome</keyword>
<accession>A0A4R8VIM2</accession>
<evidence type="ECO:0000256" key="4">
    <source>
        <dbReference type="SAM" id="MobiDB-lite"/>
    </source>
</evidence>
<reference evidence="7 9" key="2">
    <citation type="submission" date="2019-03" db="EMBL/GenBank/DDBJ databases">
        <title>Genomics of glacier-inhabiting Cryobacterium strains.</title>
        <authorList>
            <person name="Liu Q."/>
            <person name="Xin Y.-H."/>
        </authorList>
    </citation>
    <scope>NUCLEOTIDE SEQUENCE [LARGE SCALE GENOMIC DNA]</scope>
    <source>
        <strain evidence="7 9">Hh8</strain>
    </source>
</reference>
<evidence type="ECO:0000256" key="2">
    <source>
        <dbReference type="ARBA" id="ARBA00023125"/>
    </source>
</evidence>
<dbReference type="CDD" id="cd07377">
    <property type="entry name" value="WHTH_GntR"/>
    <property type="match status" value="1"/>
</dbReference>
<evidence type="ECO:0000313" key="9">
    <source>
        <dbReference type="Proteomes" id="UP000298252"/>
    </source>
</evidence>
<dbReference type="SMART" id="SM00866">
    <property type="entry name" value="UTRA"/>
    <property type="match status" value="1"/>
</dbReference>
<evidence type="ECO:0000259" key="5">
    <source>
        <dbReference type="PROSITE" id="PS50949"/>
    </source>
</evidence>
<proteinExistence type="predicted"/>
<dbReference type="InterPro" id="IPR028978">
    <property type="entry name" value="Chorismate_lyase_/UTRA_dom_sf"/>
</dbReference>
<dbReference type="InterPro" id="IPR036390">
    <property type="entry name" value="WH_DNA-bd_sf"/>
</dbReference>
<protein>
    <submittedName>
        <fullName evidence="6">GntR family transcriptional regulator</fullName>
    </submittedName>
</protein>
<evidence type="ECO:0000256" key="3">
    <source>
        <dbReference type="ARBA" id="ARBA00023163"/>
    </source>
</evidence>
<dbReference type="EMBL" id="SOFD01000001">
    <property type="protein sequence ID" value="TFB82372.1"/>
    <property type="molecule type" value="Genomic_DNA"/>
</dbReference>
<sequence length="304" mass="32375">MSTLNFGGTGTDPLLPTVPLACILSLARERRARWHPASPVHLQIAEWVCNLVTSGNLTAGDKLPPERQLAEALAVSRMTLRQALEGLQSAGWLTRTLGRRGGAVIANHRSDVDISNLVGLRTQLLQSAMTASSRLISATVQVPDDTTRAALRLGPDDTVFDVMRVRFADDVAVVLERSFFPTALFAGLLDLDLTGSMYSIMRRHYALGPVSATQELTAIIIDPSDAAMLDVAPGSPILGIARTSIAGNGTPVEFSRDLFRSDTLRVTVSGRVISVTDALSEPSQTSAPQHSPQPNRSGGSTLTG</sequence>
<dbReference type="STRING" id="1424659.SAMN05216368_1202"/>
<dbReference type="PANTHER" id="PTHR44846">
    <property type="entry name" value="MANNOSYL-D-GLYCERATE TRANSPORT/METABOLISM SYSTEM REPRESSOR MNGR-RELATED"/>
    <property type="match status" value="1"/>
</dbReference>
<dbReference type="InterPro" id="IPR011663">
    <property type="entry name" value="UTRA"/>
</dbReference>
<dbReference type="Proteomes" id="UP000298252">
    <property type="component" value="Unassembled WGS sequence"/>
</dbReference>
<feature type="region of interest" description="Disordered" evidence="4">
    <location>
        <begin position="277"/>
        <end position="304"/>
    </location>
</feature>
<keyword evidence="3" id="KW-0804">Transcription</keyword>
<dbReference type="GO" id="GO:0003677">
    <property type="term" value="F:DNA binding"/>
    <property type="evidence" value="ECO:0007669"/>
    <property type="project" value="UniProtKB-KW"/>
</dbReference>
<dbReference type="SUPFAM" id="SSF64288">
    <property type="entry name" value="Chorismate lyase-like"/>
    <property type="match status" value="1"/>
</dbReference>
<dbReference type="Gene3D" id="3.40.1410.10">
    <property type="entry name" value="Chorismate lyase-like"/>
    <property type="match status" value="1"/>
</dbReference>
<dbReference type="EMBL" id="FNIB01000020">
    <property type="protein sequence ID" value="SDO49221.1"/>
    <property type="molecule type" value="Genomic_DNA"/>
</dbReference>
<feature type="domain" description="HTH gntR-type" evidence="5">
    <location>
        <begin position="38"/>
        <end position="108"/>
    </location>
</feature>
<evidence type="ECO:0000256" key="1">
    <source>
        <dbReference type="ARBA" id="ARBA00023015"/>
    </source>
</evidence>
<dbReference type="PROSITE" id="PS50949">
    <property type="entry name" value="HTH_GNTR"/>
    <property type="match status" value="1"/>
</dbReference>
<dbReference type="AlphaFoldDB" id="A0A4R8VIM2"/>
<organism evidence="6 8">
    <name type="scientific">Cryobacterium flavum</name>
    <dbReference type="NCBI Taxonomy" id="1424659"/>
    <lineage>
        <taxon>Bacteria</taxon>
        <taxon>Bacillati</taxon>
        <taxon>Actinomycetota</taxon>
        <taxon>Actinomycetes</taxon>
        <taxon>Micrococcales</taxon>
        <taxon>Microbacteriaceae</taxon>
        <taxon>Cryobacterium</taxon>
    </lineage>
</organism>
<dbReference type="InterPro" id="IPR000524">
    <property type="entry name" value="Tscrpt_reg_HTH_GntR"/>
</dbReference>
<evidence type="ECO:0000313" key="6">
    <source>
        <dbReference type="EMBL" id="SDO49221.1"/>
    </source>
</evidence>
<dbReference type="Proteomes" id="UP000199639">
    <property type="component" value="Unassembled WGS sequence"/>
</dbReference>
<dbReference type="PANTHER" id="PTHR44846:SF1">
    <property type="entry name" value="MANNOSYL-D-GLYCERATE TRANSPORT_METABOLISM SYSTEM REPRESSOR MNGR-RELATED"/>
    <property type="match status" value="1"/>
</dbReference>
<dbReference type="Gene3D" id="1.10.10.10">
    <property type="entry name" value="Winged helix-like DNA-binding domain superfamily/Winged helix DNA-binding domain"/>
    <property type="match status" value="1"/>
</dbReference>